<reference evidence="2 3" key="1">
    <citation type="submission" date="2016-05" db="EMBL/GenBank/DDBJ databases">
        <authorList>
            <person name="Lee J.-Y."/>
            <person name="Kim E.B."/>
            <person name="Choi Y.-J."/>
        </authorList>
    </citation>
    <scope>NUCLEOTIDE SEQUENCE [LARGE SCALE GENOMIC DNA]</scope>
    <source>
        <strain evidence="2 3">KLA006</strain>
    </source>
</reference>
<gene>
    <name evidence="2" type="ORF">A8C52_04645</name>
</gene>
<dbReference type="RefSeq" id="WP_086201629.1">
    <property type="nucleotide sequence ID" value="NZ_LXZG01000125.1"/>
</dbReference>
<protein>
    <submittedName>
        <fullName evidence="2">Uncharacterized protein</fullName>
    </submittedName>
</protein>
<proteinExistence type="predicted"/>
<name>A0A9X6XJG2_9LACO</name>
<organism evidence="2 3">
    <name type="scientific">Ligilactobacillus salivarius</name>
    <dbReference type="NCBI Taxonomy" id="1624"/>
    <lineage>
        <taxon>Bacteria</taxon>
        <taxon>Bacillati</taxon>
        <taxon>Bacillota</taxon>
        <taxon>Bacilli</taxon>
        <taxon>Lactobacillales</taxon>
        <taxon>Lactobacillaceae</taxon>
        <taxon>Ligilactobacillus</taxon>
    </lineage>
</organism>
<evidence type="ECO:0000256" key="1">
    <source>
        <dbReference type="SAM" id="MobiDB-lite"/>
    </source>
</evidence>
<sequence>MAKYNVAVKDEFEISDEEIKKTAIYRIGKTIEKYVLNVKTLSTKRVSQRKLGKMLGISRSVMNDLIKKLGINVKEGTESKRVDEKVMLILELFSGKQIIKLQAYAQELNTNKVIQKAWKELEEGEKEKSKSKVKTKAEDKEKQAQNKAKLDAYLRARHHIANTGVKENVVLMAKAKAELSKDAAKYNQLSPAELNQSPNKARYELASLILDAIISGKTLEELEGLGQRQNSGKALSKLESVAKQSPELYAQLIKKLV</sequence>
<dbReference type="AlphaFoldDB" id="A0A9X6XJG2"/>
<dbReference type="EMBL" id="LXZO01000044">
    <property type="protein sequence ID" value="PAY49234.1"/>
    <property type="molecule type" value="Genomic_DNA"/>
</dbReference>
<evidence type="ECO:0000313" key="2">
    <source>
        <dbReference type="EMBL" id="PAY49234.1"/>
    </source>
</evidence>
<evidence type="ECO:0000313" key="3">
    <source>
        <dbReference type="Proteomes" id="UP000218139"/>
    </source>
</evidence>
<comment type="caution">
    <text evidence="2">The sequence shown here is derived from an EMBL/GenBank/DDBJ whole genome shotgun (WGS) entry which is preliminary data.</text>
</comment>
<feature type="region of interest" description="Disordered" evidence="1">
    <location>
        <begin position="125"/>
        <end position="144"/>
    </location>
</feature>
<dbReference type="Proteomes" id="UP000218139">
    <property type="component" value="Unassembled WGS sequence"/>
</dbReference>
<accession>A0A9X6XJG2</accession>